<reference evidence="2" key="1">
    <citation type="submission" date="2023-04" db="EMBL/GenBank/DDBJ databases">
        <title>The human skin virome in hidradenitis suppurativa patients.</title>
        <authorList>
            <person name="Jansen D."/>
        </authorList>
    </citation>
    <scope>NUCLEOTIDE SEQUENCE</scope>
    <source>
        <strain evidence="2">VC3_JansenPhageH</strain>
    </source>
</reference>
<protein>
    <submittedName>
        <fullName evidence="2">Receptor binding protein</fullName>
    </submittedName>
</protein>
<proteinExistence type="predicted"/>
<feature type="domain" description="Siphovirus-type tail component RIFT-related" evidence="1">
    <location>
        <begin position="54"/>
        <end position="145"/>
    </location>
</feature>
<keyword evidence="2" id="KW-0675">Receptor</keyword>
<dbReference type="NCBIfam" id="TIGR01633">
    <property type="entry name" value="phi3626_gp14_N"/>
    <property type="match status" value="1"/>
</dbReference>
<sequence>MLYNYKDIKGTPPEMNRPSEDVSIDGKWLTGWNESYLRVLYTSGRHGLSIQESDSGKIPGRDGGIVYARSLPTRKIIVGCEIKTKTSAEMATFFSSLRALCYRNMELREIVFADDPEYRYFGRIVSISEPESGKNNSKFEITVSCPDPYRYGIEKTASIKEMLSDSAQKGIPYKLIRYTTTPSDATLIKNVTTAEKIALQSAESSEITVDFIEARIYRGDINITSRLAFEVSQFPEFIICHGDSVSGTGKMTYRKRMM</sequence>
<name>A0AA49X4G2_9VIRU</name>
<dbReference type="InterPro" id="IPR008841">
    <property type="entry name" value="Siphovirus-type_tail_N"/>
</dbReference>
<accession>A0AA49X4G2</accession>
<organism evidence="2">
    <name type="scientific">Firmicutes phage HS11</name>
    <dbReference type="NCBI Taxonomy" id="3056393"/>
    <lineage>
        <taxon>Viruses</taxon>
    </lineage>
</organism>
<dbReference type="InterPro" id="IPR006520">
    <property type="entry name" value="Dit_BPSPP_N"/>
</dbReference>
<dbReference type="EMBL" id="OQ890319">
    <property type="protein sequence ID" value="WLJ25909.1"/>
    <property type="molecule type" value="Genomic_DNA"/>
</dbReference>
<dbReference type="Pfam" id="PF05709">
    <property type="entry name" value="Sipho_tail"/>
    <property type="match status" value="1"/>
</dbReference>
<dbReference type="Gene3D" id="2.40.30.200">
    <property type="match status" value="1"/>
</dbReference>
<evidence type="ECO:0000313" key="2">
    <source>
        <dbReference type="EMBL" id="WLJ25909.1"/>
    </source>
</evidence>
<evidence type="ECO:0000259" key="1">
    <source>
        <dbReference type="Pfam" id="PF05709"/>
    </source>
</evidence>